<dbReference type="CDD" id="cd00412">
    <property type="entry name" value="pyrophosphatase"/>
    <property type="match status" value="1"/>
</dbReference>
<feature type="binding site" evidence="6">
    <location>
        <position position="71"/>
    </location>
    <ligand>
        <name>Mg(2+)</name>
        <dbReference type="ChEBI" id="CHEBI:18420"/>
        <label>2</label>
    </ligand>
</feature>
<reference evidence="7 8" key="1">
    <citation type="submission" date="2017-02" db="EMBL/GenBank/DDBJ databases">
        <title>Genomic diversity within the haloalkaliphilic genus Thioalkalivibrio.</title>
        <authorList>
            <person name="Ahn A.-C."/>
            <person name="Meier-Kolthoff J."/>
            <person name="Overmars L."/>
            <person name="Richter M."/>
            <person name="Woyke T."/>
            <person name="Sorokin D.Y."/>
            <person name="Muyzer G."/>
        </authorList>
    </citation>
    <scope>NUCLEOTIDE SEQUENCE [LARGE SCALE GENOMIC DNA]</scope>
    <source>
        <strain evidence="7 8">HL17</strain>
    </source>
</reference>
<dbReference type="GO" id="GO:0006796">
    <property type="term" value="P:phosphate-containing compound metabolic process"/>
    <property type="evidence" value="ECO:0007669"/>
    <property type="project" value="InterPro"/>
</dbReference>
<dbReference type="FunFam" id="3.90.80.10:FF:000001">
    <property type="entry name" value="Inorganic pyrophosphatase"/>
    <property type="match status" value="1"/>
</dbReference>
<keyword evidence="2 6" id="KW-0963">Cytoplasm</keyword>
<dbReference type="EMBL" id="MUZR01000046">
    <property type="protein sequence ID" value="OOC09526.1"/>
    <property type="molecule type" value="Genomic_DNA"/>
</dbReference>
<feature type="binding site" evidence="6">
    <location>
        <position position="56"/>
    </location>
    <ligand>
        <name>substrate</name>
    </ligand>
</feature>
<name>A0A1V2ZWT3_9GAMM</name>
<feature type="binding site" evidence="6">
    <location>
        <position position="30"/>
    </location>
    <ligand>
        <name>substrate</name>
    </ligand>
</feature>
<dbReference type="PROSITE" id="PS00387">
    <property type="entry name" value="PPASE"/>
    <property type="match status" value="1"/>
</dbReference>
<organism evidence="7 8">
    <name type="scientific">Thioalkalivibrio halophilus</name>
    <dbReference type="NCBI Taxonomy" id="252474"/>
    <lineage>
        <taxon>Bacteria</taxon>
        <taxon>Pseudomonadati</taxon>
        <taxon>Pseudomonadota</taxon>
        <taxon>Gammaproteobacteria</taxon>
        <taxon>Chromatiales</taxon>
        <taxon>Ectothiorhodospiraceae</taxon>
        <taxon>Thioalkalivibrio</taxon>
    </lineage>
</organism>
<dbReference type="STRING" id="252474.B1A74_10505"/>
<dbReference type="AlphaFoldDB" id="A0A1V2ZWT3"/>
<keyword evidence="5 6" id="KW-0460">Magnesium</keyword>
<dbReference type="Proteomes" id="UP000189177">
    <property type="component" value="Unassembled WGS sequence"/>
</dbReference>
<keyword evidence="8" id="KW-1185">Reference proteome</keyword>
<comment type="catalytic activity">
    <reaction evidence="6">
        <text>diphosphate + H2O = 2 phosphate + H(+)</text>
        <dbReference type="Rhea" id="RHEA:24576"/>
        <dbReference type="ChEBI" id="CHEBI:15377"/>
        <dbReference type="ChEBI" id="CHEBI:15378"/>
        <dbReference type="ChEBI" id="CHEBI:33019"/>
        <dbReference type="ChEBI" id="CHEBI:43474"/>
        <dbReference type="EC" id="3.6.1.1"/>
    </reaction>
</comment>
<evidence type="ECO:0000313" key="8">
    <source>
        <dbReference type="Proteomes" id="UP000189177"/>
    </source>
</evidence>
<accession>A0A1V2ZWT3</accession>
<feature type="binding site" evidence="6">
    <location>
        <position position="142"/>
    </location>
    <ligand>
        <name>substrate</name>
    </ligand>
</feature>
<feature type="binding site" evidence="6">
    <location>
        <position position="103"/>
    </location>
    <ligand>
        <name>Mg(2+)</name>
        <dbReference type="ChEBI" id="CHEBI:18420"/>
        <label>1</label>
    </ligand>
</feature>
<evidence type="ECO:0000256" key="1">
    <source>
        <dbReference type="ARBA" id="ARBA00001946"/>
    </source>
</evidence>
<proteinExistence type="inferred from homology"/>
<dbReference type="GO" id="GO:0004427">
    <property type="term" value="F:inorganic diphosphate phosphatase activity"/>
    <property type="evidence" value="ECO:0007669"/>
    <property type="project" value="UniProtKB-UniRule"/>
</dbReference>
<sequence>MDLNQIEAGKDLPDDMNVVIEIPAHGQPVKYEVDKDSGALVVDRFMTVAMFYPCNYGFVPQTLSEDGDPVDVLVITPVPLMPGSVVRARPVGVLQMSDEAGQDAKILAVPVTKLHPGYESVKGPEDVSQELLDSIKHFFEHYKELEAGKWVKVEGWADAEAARTEILASYKRFQKSKI</sequence>
<comment type="caution">
    <text evidence="7">The sequence shown here is derived from an EMBL/GenBank/DDBJ whole genome shotgun (WGS) entry which is preliminary data.</text>
</comment>
<feature type="binding site" evidence="6">
    <location>
        <position position="66"/>
    </location>
    <ligand>
        <name>Mg(2+)</name>
        <dbReference type="ChEBI" id="CHEBI:18420"/>
        <label>1</label>
    </ligand>
</feature>
<evidence type="ECO:0000313" key="7">
    <source>
        <dbReference type="EMBL" id="OOC09526.1"/>
    </source>
</evidence>
<feature type="binding site" evidence="6">
    <location>
        <position position="44"/>
    </location>
    <ligand>
        <name>substrate</name>
    </ligand>
</feature>
<evidence type="ECO:0000256" key="3">
    <source>
        <dbReference type="ARBA" id="ARBA00022723"/>
    </source>
</evidence>
<gene>
    <name evidence="6" type="primary">ppa</name>
    <name evidence="7" type="ORF">B1A74_10505</name>
</gene>
<evidence type="ECO:0000256" key="2">
    <source>
        <dbReference type="ARBA" id="ARBA00022490"/>
    </source>
</evidence>
<evidence type="ECO:0000256" key="5">
    <source>
        <dbReference type="ARBA" id="ARBA00022842"/>
    </source>
</evidence>
<comment type="similarity">
    <text evidence="6">Belongs to the PPase family.</text>
</comment>
<dbReference type="RefSeq" id="WP_018870894.1">
    <property type="nucleotide sequence ID" value="NZ_MUZR01000046.1"/>
</dbReference>
<dbReference type="HAMAP" id="MF_00209">
    <property type="entry name" value="Inorganic_PPase"/>
    <property type="match status" value="1"/>
</dbReference>
<keyword evidence="4 6" id="KW-0378">Hydrolase</keyword>
<keyword evidence="3 6" id="KW-0479">Metal-binding</keyword>
<dbReference type="PANTHER" id="PTHR10286">
    <property type="entry name" value="INORGANIC PYROPHOSPHATASE"/>
    <property type="match status" value="1"/>
</dbReference>
<dbReference type="EC" id="3.6.1.1" evidence="6"/>
<dbReference type="OrthoDB" id="5187599at2"/>
<dbReference type="GO" id="GO:0005737">
    <property type="term" value="C:cytoplasm"/>
    <property type="evidence" value="ECO:0007669"/>
    <property type="project" value="UniProtKB-SubCell"/>
</dbReference>
<dbReference type="GO" id="GO:0000287">
    <property type="term" value="F:magnesium ion binding"/>
    <property type="evidence" value="ECO:0007669"/>
    <property type="project" value="UniProtKB-UniRule"/>
</dbReference>
<comment type="subcellular location">
    <subcellularLocation>
        <location evidence="6">Cytoplasm</location>
    </subcellularLocation>
</comment>
<comment type="subunit">
    <text evidence="6">Homohexamer.</text>
</comment>
<comment type="function">
    <text evidence="6">Catalyzes the hydrolysis of inorganic pyrophosphate (PPi) forming two phosphate ions.</text>
</comment>
<evidence type="ECO:0000256" key="6">
    <source>
        <dbReference type="HAMAP-Rule" id="MF_00209"/>
    </source>
</evidence>
<protein>
    <recommendedName>
        <fullName evidence="6">Inorganic pyrophosphatase</fullName>
        <ecNumber evidence="6">3.6.1.1</ecNumber>
    </recommendedName>
    <alternativeName>
        <fullName evidence="6">Pyrophosphate phospho-hydrolase</fullName>
        <shortName evidence="6">PPase</shortName>
    </alternativeName>
</protein>
<dbReference type="NCBIfam" id="NF002317">
    <property type="entry name" value="PRK01250.1"/>
    <property type="match status" value="1"/>
</dbReference>
<dbReference type="Pfam" id="PF00719">
    <property type="entry name" value="Pyrophosphatase"/>
    <property type="match status" value="1"/>
</dbReference>
<feature type="binding site" evidence="6">
    <location>
        <position position="71"/>
    </location>
    <ligand>
        <name>Mg(2+)</name>
        <dbReference type="ChEBI" id="CHEBI:18420"/>
        <label>1</label>
    </ligand>
</feature>
<dbReference type="SUPFAM" id="SSF50324">
    <property type="entry name" value="Inorganic pyrophosphatase"/>
    <property type="match status" value="1"/>
</dbReference>
<comment type="cofactor">
    <cofactor evidence="1 6">
        <name>Mg(2+)</name>
        <dbReference type="ChEBI" id="CHEBI:18420"/>
    </cofactor>
</comment>
<evidence type="ECO:0000256" key="4">
    <source>
        <dbReference type="ARBA" id="ARBA00022801"/>
    </source>
</evidence>
<dbReference type="InterPro" id="IPR008162">
    <property type="entry name" value="Pyrophosphatase"/>
</dbReference>
<dbReference type="InterPro" id="IPR036649">
    <property type="entry name" value="Pyrophosphatase_sf"/>
</dbReference>
<dbReference type="Gene3D" id="3.90.80.10">
    <property type="entry name" value="Inorganic pyrophosphatase"/>
    <property type="match status" value="1"/>
</dbReference>